<evidence type="ECO:0000313" key="2">
    <source>
        <dbReference type="EMBL" id="RSM04528.1"/>
    </source>
</evidence>
<accession>A0A428TR67</accession>
<proteinExistence type="predicted"/>
<dbReference type="EMBL" id="NIZV01000149">
    <property type="protein sequence ID" value="RSM04528.1"/>
    <property type="molecule type" value="Genomic_DNA"/>
</dbReference>
<evidence type="ECO:0000256" key="1">
    <source>
        <dbReference type="SAM" id="MobiDB-lite"/>
    </source>
</evidence>
<comment type="caution">
    <text evidence="2">The sequence shown here is derived from an EMBL/GenBank/DDBJ whole genome shotgun (WGS) entry which is preliminary data.</text>
</comment>
<organism evidence="2 3">
    <name type="scientific">Fusarium ambrosium</name>
    <dbReference type="NCBI Taxonomy" id="131363"/>
    <lineage>
        <taxon>Eukaryota</taxon>
        <taxon>Fungi</taxon>
        <taxon>Dikarya</taxon>
        <taxon>Ascomycota</taxon>
        <taxon>Pezizomycotina</taxon>
        <taxon>Sordariomycetes</taxon>
        <taxon>Hypocreomycetidae</taxon>
        <taxon>Hypocreales</taxon>
        <taxon>Nectriaceae</taxon>
        <taxon>Fusarium</taxon>
        <taxon>Fusarium solani species complex</taxon>
    </lineage>
</organism>
<feature type="region of interest" description="Disordered" evidence="1">
    <location>
        <begin position="131"/>
        <end position="156"/>
    </location>
</feature>
<evidence type="ECO:0000313" key="3">
    <source>
        <dbReference type="Proteomes" id="UP000288429"/>
    </source>
</evidence>
<dbReference type="AlphaFoldDB" id="A0A428TR67"/>
<gene>
    <name evidence="2" type="ORF">CDV31_010017</name>
</gene>
<keyword evidence="3" id="KW-1185">Reference proteome</keyword>
<sequence length="156" mass="16991">MLGWWLSQPQHTTQLRTIGTQTIGTLCRVKRPLVHMKLFKLFPQSKKQGSSHLNSTATANGTILIAHLYRAALSPLLVSANLSGSNNLTFETPVVPRSIPVYRDSISEPRPNIPTTGSETRASWPSFLTRAVQPTHPRPVRRAPSCPISGGSASVS</sequence>
<dbReference type="Proteomes" id="UP000288429">
    <property type="component" value="Unassembled WGS sequence"/>
</dbReference>
<reference evidence="2 3" key="1">
    <citation type="submission" date="2017-06" db="EMBL/GenBank/DDBJ databases">
        <title>Cmopartive genomic analysis of Ambrosia Fusariam Clade fungi.</title>
        <authorList>
            <person name="Stajich J.E."/>
            <person name="Carrillo J."/>
            <person name="Kijimoto T."/>
            <person name="Eskalen A."/>
            <person name="O'Donnell K."/>
            <person name="Kasson M."/>
        </authorList>
    </citation>
    <scope>NUCLEOTIDE SEQUENCE [LARGE SCALE GENOMIC DNA]</scope>
    <source>
        <strain evidence="2 3">NRRL 20438</strain>
    </source>
</reference>
<protein>
    <submittedName>
        <fullName evidence="2">Uncharacterized protein</fullName>
    </submittedName>
</protein>
<name>A0A428TR67_9HYPO</name>